<evidence type="ECO:0008006" key="4">
    <source>
        <dbReference type="Google" id="ProtNLM"/>
    </source>
</evidence>
<accession>A0A0J6GAJ0</accession>
<comment type="caution">
    <text evidence="2">The sequence shown here is derived from an EMBL/GenBank/DDBJ whole genome shotgun (WGS) entry which is preliminary data.</text>
</comment>
<dbReference type="PATRIC" id="fig|882211.3.peg.3806"/>
<evidence type="ECO:0000313" key="3">
    <source>
        <dbReference type="Proteomes" id="UP000183613"/>
    </source>
</evidence>
<keyword evidence="3" id="KW-1185">Reference proteome</keyword>
<organism evidence="2 3">
    <name type="scientific">Pseudomonas deceptionensis</name>
    <dbReference type="NCBI Taxonomy" id="882211"/>
    <lineage>
        <taxon>Bacteria</taxon>
        <taxon>Pseudomonadati</taxon>
        <taxon>Pseudomonadota</taxon>
        <taxon>Gammaproteobacteria</taxon>
        <taxon>Pseudomonadales</taxon>
        <taxon>Pseudomonadaceae</taxon>
        <taxon>Pseudomonas</taxon>
    </lineage>
</organism>
<name>A0A0J6GAJ0_PSEDM</name>
<feature type="signal peptide" evidence="1">
    <location>
        <begin position="1"/>
        <end position="15"/>
    </location>
</feature>
<keyword evidence="1" id="KW-0732">Signal</keyword>
<evidence type="ECO:0000256" key="1">
    <source>
        <dbReference type="SAM" id="SignalP"/>
    </source>
</evidence>
<evidence type="ECO:0000313" key="2">
    <source>
        <dbReference type="EMBL" id="SEE45910.1"/>
    </source>
</evidence>
<protein>
    <recommendedName>
        <fullName evidence="4">Lipoprotein</fullName>
    </recommendedName>
</protein>
<dbReference type="EMBL" id="FNUD01000002">
    <property type="protein sequence ID" value="SEE45910.1"/>
    <property type="molecule type" value="Genomic_DNA"/>
</dbReference>
<dbReference type="PROSITE" id="PS51257">
    <property type="entry name" value="PROKAR_LIPOPROTEIN"/>
    <property type="match status" value="1"/>
</dbReference>
<feature type="chain" id="PRO_5012768512" description="Lipoprotein" evidence="1">
    <location>
        <begin position="16"/>
        <end position="138"/>
    </location>
</feature>
<sequence length="138" mass="15838">MRTFMLLLTACLLSACVSTPLPEPDPKMAWVDLETQTGKLVMAERLDNQRMPDGRYFQVTPGRHELMVRFDFEIFVGGMGMFSDPQERLCYVTLDYDDFQPGQRYRLQARSLGFNAYARLYNAAGKVVAEERQVNCLP</sequence>
<dbReference type="OrthoDB" id="6997359at2"/>
<dbReference type="Proteomes" id="UP000183613">
    <property type="component" value="Unassembled WGS sequence"/>
</dbReference>
<dbReference type="RefSeq" id="WP_048361445.1">
    <property type="nucleotide sequence ID" value="NZ_FNUD01000002.1"/>
</dbReference>
<gene>
    <name evidence="2" type="ORF">SAMN04489800_0893</name>
</gene>
<dbReference type="AlphaFoldDB" id="A0A0J6GAJ0"/>
<proteinExistence type="predicted"/>
<reference evidence="2" key="1">
    <citation type="submission" date="2016-10" db="EMBL/GenBank/DDBJ databases">
        <authorList>
            <person name="Varghese N."/>
            <person name="Submissions S."/>
        </authorList>
    </citation>
    <scope>NUCLEOTIDE SEQUENCE [LARGE SCALE GENOMIC DNA]</scope>
    <source>
        <strain evidence="2">LMG 25555</strain>
    </source>
</reference>